<keyword evidence="7" id="KW-0275">Fatty acid biosynthesis</keyword>
<dbReference type="GO" id="GO:0006633">
    <property type="term" value="P:fatty acid biosynthetic process"/>
    <property type="evidence" value="ECO:0007669"/>
    <property type="project" value="UniProtKB-KW"/>
</dbReference>
<accession>A0A0B7NZG7</accession>
<dbReference type="InterPro" id="IPR013747">
    <property type="entry name" value="ACP_syn_III_C"/>
</dbReference>
<dbReference type="Pfam" id="PF08541">
    <property type="entry name" value="ACP_syn_III_C"/>
    <property type="match status" value="1"/>
</dbReference>
<evidence type="ECO:0000256" key="2">
    <source>
        <dbReference type="ARBA" id="ARBA00008642"/>
    </source>
</evidence>
<comment type="pathway">
    <text evidence="1">Lipid metabolism.</text>
</comment>
<feature type="domain" description="Beta-ketoacyl-[acyl-carrier-protein] synthase III C-terminal" evidence="10">
    <location>
        <begin position="244"/>
        <end position="331"/>
    </location>
</feature>
<evidence type="ECO:0000256" key="3">
    <source>
        <dbReference type="ARBA" id="ARBA00022516"/>
    </source>
</evidence>
<gene>
    <name evidence="12" type="primary">fabH</name>
    <name evidence="12" type="ORF">PFCIRM138_09975</name>
</gene>
<dbReference type="Gene3D" id="3.40.47.10">
    <property type="match status" value="1"/>
</dbReference>
<dbReference type="NCBIfam" id="TIGR00747">
    <property type="entry name" value="fabH"/>
    <property type="match status" value="1"/>
</dbReference>
<evidence type="ECO:0000256" key="9">
    <source>
        <dbReference type="ARBA" id="ARBA00023315"/>
    </source>
</evidence>
<dbReference type="EMBL" id="LM676425">
    <property type="protein sequence ID" value="CEP26799.1"/>
    <property type="molecule type" value="Genomic_DNA"/>
</dbReference>
<keyword evidence="8" id="KW-0511">Multifunctional enzyme</keyword>
<keyword evidence="4 12" id="KW-0808">Transferase</keyword>
<dbReference type="SUPFAM" id="SSF53901">
    <property type="entry name" value="Thiolase-like"/>
    <property type="match status" value="1"/>
</dbReference>
<comment type="similarity">
    <text evidence="2">Belongs to the thiolase-like superfamily. FabH family.</text>
</comment>
<reference evidence="12" key="1">
    <citation type="submission" date="2014-08" db="EMBL/GenBank/DDBJ databases">
        <authorList>
            <person name="Falentin Helene"/>
        </authorList>
    </citation>
    <scope>NUCLEOTIDE SEQUENCE</scope>
</reference>
<dbReference type="NCBIfam" id="NF006829">
    <property type="entry name" value="PRK09352.1"/>
    <property type="match status" value="1"/>
</dbReference>
<sequence length="334" mass="35282">MTTLKTSTGAQYARILGTGSHRGSRVVTNEEMCTMIDSTPEWIEQRTGIRERRWATKDETVLSMATDAGRKALDMAGVKPEQVGAIIVSTVSHHIPSPGLSDYLAEELGCPAPATFDISAACAGFCYALTLAESIVRAGHAGKDGFVLIVGVERLSDMTNMDDRGTAFLFGDGAGAAVVGPSDTPAIGPAVWGSKPANVKTIEIQSWTEADKNPTGFPLIQMDGHTVFKWALSEVADHAAEAIDAAGITPEQLDIFLPHQANDRITDAIIRHLHLPDSVSVCRDIAEMGNTSAASIPIAMDAMIREGRAKSGQTALIIGFGAGLVYAGRVVVLP</sequence>
<evidence type="ECO:0000256" key="4">
    <source>
        <dbReference type="ARBA" id="ARBA00022679"/>
    </source>
</evidence>
<feature type="domain" description="Beta-ketoacyl-[acyl-carrier-protein] synthase III N-terminal" evidence="11">
    <location>
        <begin position="116"/>
        <end position="195"/>
    </location>
</feature>
<protein>
    <submittedName>
        <fullName evidence="12">3-oxoacyl-(Acyl-carrier-protein) synthase III</fullName>
        <ecNumber evidence="12">2.3.1.41</ecNumber>
    </submittedName>
</protein>
<evidence type="ECO:0000256" key="1">
    <source>
        <dbReference type="ARBA" id="ARBA00005189"/>
    </source>
</evidence>
<dbReference type="InterPro" id="IPR013751">
    <property type="entry name" value="ACP_syn_III_N"/>
</dbReference>
<evidence type="ECO:0000313" key="12">
    <source>
        <dbReference type="EMBL" id="CEP26799.1"/>
    </source>
</evidence>
<proteinExistence type="inferred from homology"/>
<evidence type="ECO:0000256" key="7">
    <source>
        <dbReference type="ARBA" id="ARBA00023160"/>
    </source>
</evidence>
<dbReference type="PANTHER" id="PTHR43091:SF1">
    <property type="entry name" value="BETA-KETOACYL-[ACYL-CARRIER-PROTEIN] SYNTHASE III, CHLOROPLASTIC"/>
    <property type="match status" value="1"/>
</dbReference>
<keyword evidence="3" id="KW-0444">Lipid biosynthesis</keyword>
<dbReference type="CDD" id="cd00830">
    <property type="entry name" value="KAS_III"/>
    <property type="match status" value="1"/>
</dbReference>
<keyword evidence="6" id="KW-0443">Lipid metabolism</keyword>
<dbReference type="Pfam" id="PF08545">
    <property type="entry name" value="ACP_syn_III"/>
    <property type="match status" value="1"/>
</dbReference>
<dbReference type="PANTHER" id="PTHR43091">
    <property type="entry name" value="3-OXOACYL-[ACYL-CARRIER-PROTEIN] SYNTHASE"/>
    <property type="match status" value="1"/>
</dbReference>
<evidence type="ECO:0000256" key="8">
    <source>
        <dbReference type="ARBA" id="ARBA00023268"/>
    </source>
</evidence>
<dbReference type="InterPro" id="IPR004655">
    <property type="entry name" value="FabH"/>
</dbReference>
<organism evidence="12">
    <name type="scientific">Propionibacterium freudenreichii subsp. freudenreichii</name>
    <dbReference type="NCBI Taxonomy" id="66712"/>
    <lineage>
        <taxon>Bacteria</taxon>
        <taxon>Bacillati</taxon>
        <taxon>Actinomycetota</taxon>
        <taxon>Actinomycetes</taxon>
        <taxon>Propionibacteriales</taxon>
        <taxon>Propionibacteriaceae</taxon>
        <taxon>Propionibacterium</taxon>
    </lineage>
</organism>
<keyword evidence="5" id="KW-0276">Fatty acid metabolism</keyword>
<dbReference type="InterPro" id="IPR016039">
    <property type="entry name" value="Thiolase-like"/>
</dbReference>
<dbReference type="EC" id="2.3.1.41" evidence="12"/>
<evidence type="ECO:0000256" key="5">
    <source>
        <dbReference type="ARBA" id="ARBA00022832"/>
    </source>
</evidence>
<dbReference type="GO" id="GO:0004315">
    <property type="term" value="F:3-oxoacyl-[acyl-carrier-protein] synthase activity"/>
    <property type="evidence" value="ECO:0007669"/>
    <property type="project" value="UniProtKB-EC"/>
</dbReference>
<dbReference type="AlphaFoldDB" id="A0A0B7NZG7"/>
<name>A0A0B7NZG7_PROFF</name>
<evidence type="ECO:0000259" key="10">
    <source>
        <dbReference type="Pfam" id="PF08541"/>
    </source>
</evidence>
<evidence type="ECO:0000259" key="11">
    <source>
        <dbReference type="Pfam" id="PF08545"/>
    </source>
</evidence>
<evidence type="ECO:0000256" key="6">
    <source>
        <dbReference type="ARBA" id="ARBA00023098"/>
    </source>
</evidence>
<keyword evidence="9 12" id="KW-0012">Acyltransferase</keyword>